<sequence length="163" mass="18869">MGIADEQVDIQVKTLYHKRLCKLLSKDGPEPDSLFKTRDTLNNWAVKQGVPQDKQFRLAWCYDNPAVTPVNKCRYEVSIEVNEDMNITEPFSEKEFPEGIYAVIYVKGTPDDITQAQIYLFSCWLPNSGYEPDNLPMLERYLNDVRVDGFLESEIMIKLKPLK</sequence>
<dbReference type="EMBL" id="KU926706">
    <property type="protein sequence ID" value="ANC57918.1"/>
    <property type="molecule type" value="Genomic_DNA"/>
</dbReference>
<dbReference type="PANTHER" id="PTHR40055:SF1">
    <property type="entry name" value="TRANSCRIPTIONAL REGULATOR YGIV-RELATED"/>
    <property type="match status" value="1"/>
</dbReference>
<feature type="domain" description="AraC effector-binding" evidence="1">
    <location>
        <begin position="16"/>
        <end position="160"/>
    </location>
</feature>
<dbReference type="Pfam" id="PF06445">
    <property type="entry name" value="GyrI-like"/>
    <property type="match status" value="1"/>
</dbReference>
<dbReference type="AlphaFoldDB" id="A0A168PHW6"/>
<dbReference type="InterPro" id="IPR029442">
    <property type="entry name" value="GyrI-like"/>
</dbReference>
<accession>A0A168PHW6</accession>
<proteinExistence type="predicted"/>
<protein>
    <submittedName>
        <fullName evidence="2">DNA gyrase inhibitory protein</fullName>
    </submittedName>
</protein>
<evidence type="ECO:0000259" key="1">
    <source>
        <dbReference type="SMART" id="SM00871"/>
    </source>
</evidence>
<organism evidence="2">
    <name type="scientific">Colwellia sp. C1</name>
    <dbReference type="NCBI Taxonomy" id="1737566"/>
    <lineage>
        <taxon>Bacteria</taxon>
        <taxon>Pseudomonadati</taxon>
        <taxon>Pseudomonadota</taxon>
        <taxon>Gammaproteobacteria</taxon>
        <taxon>Alteromonadales</taxon>
        <taxon>Colwelliaceae</taxon>
        <taxon>Colwellia</taxon>
    </lineage>
</organism>
<dbReference type="Gene3D" id="3.20.80.10">
    <property type="entry name" value="Regulatory factor, effector binding domain"/>
    <property type="match status" value="1"/>
</dbReference>
<dbReference type="InterPro" id="IPR050908">
    <property type="entry name" value="SmbC-like"/>
</dbReference>
<evidence type="ECO:0000313" key="2">
    <source>
        <dbReference type="EMBL" id="ANC57918.1"/>
    </source>
</evidence>
<dbReference type="PANTHER" id="PTHR40055">
    <property type="entry name" value="TRANSCRIPTIONAL REGULATOR YGIV-RELATED"/>
    <property type="match status" value="1"/>
</dbReference>
<dbReference type="InterPro" id="IPR010499">
    <property type="entry name" value="AraC_E-bd"/>
</dbReference>
<reference evidence="2" key="1">
    <citation type="submission" date="2016-03" db="EMBL/GenBank/DDBJ databases">
        <title>Partial sequence of psychrophilic Colwellia sp.</title>
        <authorList>
            <person name="Pankowski J.A."/>
            <person name="Leong J.S."/>
            <person name="Nano F.E."/>
        </authorList>
    </citation>
    <scope>NUCLEOTIDE SEQUENCE</scope>
    <source>
        <strain evidence="2">C1</strain>
    </source>
</reference>
<dbReference type="SUPFAM" id="SSF55136">
    <property type="entry name" value="Probable bacterial effector-binding domain"/>
    <property type="match status" value="1"/>
</dbReference>
<dbReference type="InterPro" id="IPR011256">
    <property type="entry name" value="Reg_factor_effector_dom_sf"/>
</dbReference>
<name>A0A168PHW6_9GAMM</name>
<dbReference type="SMART" id="SM00871">
    <property type="entry name" value="AraC_E_bind"/>
    <property type="match status" value="1"/>
</dbReference>